<dbReference type="RefSeq" id="WP_035938011.1">
    <property type="nucleotide sequence ID" value="NZ_CADFFX010000011.1"/>
</dbReference>
<dbReference type="EMBL" id="JFHC01000008">
    <property type="protein sequence ID" value="KDR43360.1"/>
    <property type="molecule type" value="Genomic_DNA"/>
</dbReference>
<dbReference type="InterPro" id="IPR048903">
    <property type="entry name" value="MdcG_N"/>
</dbReference>
<comment type="caution">
    <text evidence="5">The sequence shown here is derived from an EMBL/GenBank/DDBJ whole genome shotgun (WGS) entry which is preliminary data.</text>
</comment>
<sequence>MKPHDLLRLRTDTPPFAGAPAWVAAALARAPYVVVRRARREGDTIAVGVRGRARNERFGAWLDPRHAAEVIAPEDLRHAAPRAGHDDHGARHERAALPAFELLRAIAPLLDAGGHAWGPSGSAGFELASGVETVTPTSDLDLVLRAPAPLSREEAAALFEALSSAARDAGTRVDVQVETRDGAFSLAEFARSTPRVMLRCADGPRLVADPWDAERTA</sequence>
<keyword evidence="6" id="KW-1185">Reference proteome</keyword>
<evidence type="ECO:0000313" key="5">
    <source>
        <dbReference type="EMBL" id="KDR43360.1"/>
    </source>
</evidence>
<evidence type="ECO:0000256" key="1">
    <source>
        <dbReference type="ARBA" id="ARBA00022679"/>
    </source>
</evidence>
<proteinExistence type="predicted"/>
<protein>
    <submittedName>
        <fullName evidence="5">Phosphoribosyl-dephospho-CoA transferase</fullName>
    </submittedName>
</protein>
<accession>A0A069PRX2</accession>
<gene>
    <name evidence="5" type="ORF">BG61_38195</name>
</gene>
<dbReference type="STRING" id="60547.GCA_000751215_05593"/>
<organism evidence="5 6">
    <name type="scientific">Caballeronia glathei</name>
    <dbReference type="NCBI Taxonomy" id="60547"/>
    <lineage>
        <taxon>Bacteria</taxon>
        <taxon>Pseudomonadati</taxon>
        <taxon>Pseudomonadota</taxon>
        <taxon>Betaproteobacteria</taxon>
        <taxon>Burkholderiales</taxon>
        <taxon>Burkholderiaceae</taxon>
        <taxon>Caballeronia</taxon>
    </lineage>
</organism>
<keyword evidence="2" id="KW-0548">Nucleotidyltransferase</keyword>
<dbReference type="Pfam" id="PF10620">
    <property type="entry name" value="MdcG"/>
    <property type="match status" value="1"/>
</dbReference>
<dbReference type="InterPro" id="IPR049180">
    <property type="entry name" value="MdcG_C"/>
</dbReference>
<dbReference type="NCBIfam" id="TIGR03135">
    <property type="entry name" value="malonate_mdcG"/>
    <property type="match status" value="1"/>
</dbReference>
<keyword evidence="1 5" id="KW-0808">Transferase</keyword>
<evidence type="ECO:0000259" key="3">
    <source>
        <dbReference type="Pfam" id="PF10620"/>
    </source>
</evidence>
<dbReference type="InterPro" id="IPR017557">
    <property type="entry name" value="Holo-ACP_synthase"/>
</dbReference>
<dbReference type="NCBIfam" id="NF002332">
    <property type="entry name" value="PRK01293.1"/>
    <property type="match status" value="1"/>
</dbReference>
<feature type="domain" description="Phosphoribosyl-dephospho-CoA transferase MdcG N-terminal" evidence="4">
    <location>
        <begin position="3"/>
        <end position="73"/>
    </location>
</feature>
<dbReference type="Pfam" id="PF20866">
    <property type="entry name" value="MdcG_N"/>
    <property type="match status" value="1"/>
</dbReference>
<dbReference type="Proteomes" id="UP000027466">
    <property type="component" value="Unassembled WGS sequence"/>
</dbReference>
<name>A0A069PRX2_9BURK</name>
<reference evidence="5 6" key="1">
    <citation type="submission" date="2014-03" db="EMBL/GenBank/DDBJ databases">
        <title>Draft Genome Sequences of Four Burkholderia Strains.</title>
        <authorList>
            <person name="Liu X.Y."/>
            <person name="Li C.X."/>
            <person name="Xu J.H."/>
        </authorList>
    </citation>
    <scope>NUCLEOTIDE SEQUENCE [LARGE SCALE GENOMIC DNA]</scope>
    <source>
        <strain evidence="5 6">DSM 50014</strain>
    </source>
</reference>
<evidence type="ECO:0000313" key="6">
    <source>
        <dbReference type="Proteomes" id="UP000027466"/>
    </source>
</evidence>
<feature type="domain" description="Phosphoribosyl-dephospho-CoA transferase MdcG C-terminal" evidence="3">
    <location>
        <begin position="92"/>
        <end position="210"/>
    </location>
</feature>
<dbReference type="AlphaFoldDB" id="A0A069PRX2"/>
<dbReference type="GO" id="GO:0016779">
    <property type="term" value="F:nucleotidyltransferase activity"/>
    <property type="evidence" value="ECO:0007669"/>
    <property type="project" value="UniProtKB-KW"/>
</dbReference>
<evidence type="ECO:0000259" key="4">
    <source>
        <dbReference type="Pfam" id="PF20866"/>
    </source>
</evidence>
<evidence type="ECO:0000256" key="2">
    <source>
        <dbReference type="ARBA" id="ARBA00022695"/>
    </source>
</evidence>